<dbReference type="EMBL" id="FQUS01000031">
    <property type="protein sequence ID" value="SHG50498.1"/>
    <property type="molecule type" value="Genomic_DNA"/>
</dbReference>
<protein>
    <recommendedName>
        <fullName evidence="3">Neutral/alkaline non-lysosomal ceramidase, N-terminal</fullName>
    </recommendedName>
</protein>
<name>A0A1M5KCM2_9BACT</name>
<dbReference type="RefSeq" id="WP_073068163.1">
    <property type="nucleotide sequence ID" value="NZ_FQUS01000031.1"/>
</dbReference>
<reference evidence="1 2" key="1">
    <citation type="submission" date="2016-11" db="EMBL/GenBank/DDBJ databases">
        <authorList>
            <person name="Jaros S."/>
            <person name="Januszkiewicz K."/>
            <person name="Wedrychowicz H."/>
        </authorList>
    </citation>
    <scope>NUCLEOTIDE SEQUENCE [LARGE SCALE GENOMIC DNA]</scope>
    <source>
        <strain evidence="1 2">DSM 21986</strain>
    </source>
</reference>
<dbReference type="OrthoDB" id="337762at2"/>
<accession>A0A1M5KCM2</accession>
<dbReference type="STRING" id="1194090.SAMN05443144_1313"/>
<dbReference type="AlphaFoldDB" id="A0A1M5KCM2"/>
<evidence type="ECO:0008006" key="3">
    <source>
        <dbReference type="Google" id="ProtNLM"/>
    </source>
</evidence>
<dbReference type="Proteomes" id="UP000184041">
    <property type="component" value="Unassembled WGS sequence"/>
</dbReference>
<organism evidence="1 2">
    <name type="scientific">Fodinibius roseus</name>
    <dbReference type="NCBI Taxonomy" id="1194090"/>
    <lineage>
        <taxon>Bacteria</taxon>
        <taxon>Pseudomonadati</taxon>
        <taxon>Balneolota</taxon>
        <taxon>Balneolia</taxon>
        <taxon>Balneolales</taxon>
        <taxon>Balneolaceae</taxon>
        <taxon>Fodinibius</taxon>
    </lineage>
</organism>
<evidence type="ECO:0000313" key="1">
    <source>
        <dbReference type="EMBL" id="SHG50498.1"/>
    </source>
</evidence>
<sequence length="496" mass="54809">MFKKIDSNLFILLLATLIFLGLENKVSAQSSSLYGGVAKVDITPPVGYGQYRGPSTGVSDPLYAKAIVFKEGEEVAALVMCDVIGITRELSSEVRLGASEKTGIPYENIIVAATHTHTGPVFHTDDGSVRNNPDVGYPLEEYVNKKRAGKLTNEDKNSYEAHLIRSVEKALVNAYNEIEKVTIKSGTGRVEGISFNRRFIMKDGRVRTNPGVGNPDVVRPVGPIDPEVGILLLRNVEDDLPVAGLINFANHTDTIGGTEYSADYPAYLARTLKESLGMDFMSIFAQGASGDINHVDVFDSTHQKGTASVTQRIGERLAEVVDKQIPNLIKSDQPSLDVQSEFLYAPVQQYTTEELEWAMKEKRDPLYNQRSFLEFRRMLKIRSLAKMRRTAEVIPPTIGTEQWTIPLEIQVIKISDDIAIVGLPGELFVELGLAIKQSSPFETTLVIELTNRHIAYVPTEEAFLQGGYETVNSRIAPGGGEMMVENAIEILKRYNK</sequence>
<keyword evidence="2" id="KW-1185">Reference proteome</keyword>
<evidence type="ECO:0000313" key="2">
    <source>
        <dbReference type="Proteomes" id="UP000184041"/>
    </source>
</evidence>
<proteinExistence type="predicted"/>
<gene>
    <name evidence="1" type="ORF">SAMN05443144_1313</name>
</gene>